<sequence length="169" mass="19180">MVGKDKFVPGKIDWDQFQNIFKNKGFMGNPFFGSSSKDPQWIEEYIQSVLSQSMPNMDQRGGNPNQHQSQSTNPNQPPPPLQKEVFEGHYNIIVKVLLPHPIHPNQLKIYHAANRIRIDGIESLGPQIIELPVIGKTDGAMSVVKNNILEINIPKELNIQYQEVPLVFE</sequence>
<dbReference type="Proteomes" id="UP001230005">
    <property type="component" value="Unassembled WGS sequence"/>
</dbReference>
<evidence type="ECO:0000313" key="3">
    <source>
        <dbReference type="Proteomes" id="UP001230005"/>
    </source>
</evidence>
<comment type="caution">
    <text evidence="2">The sequence shown here is derived from an EMBL/GenBank/DDBJ whole genome shotgun (WGS) entry which is preliminary data.</text>
</comment>
<gene>
    <name evidence="2" type="ORF">J2S74_000964</name>
</gene>
<name>A0ABT9ZQS7_9BACI</name>
<keyword evidence="3" id="KW-1185">Reference proteome</keyword>
<organism evidence="2 3">
    <name type="scientific">Evansella vedderi</name>
    <dbReference type="NCBI Taxonomy" id="38282"/>
    <lineage>
        <taxon>Bacteria</taxon>
        <taxon>Bacillati</taxon>
        <taxon>Bacillota</taxon>
        <taxon>Bacilli</taxon>
        <taxon>Bacillales</taxon>
        <taxon>Bacillaceae</taxon>
        <taxon>Evansella</taxon>
    </lineage>
</organism>
<evidence type="ECO:0000313" key="2">
    <source>
        <dbReference type="EMBL" id="MDQ0253592.1"/>
    </source>
</evidence>
<dbReference type="EMBL" id="JAUSUG010000003">
    <property type="protein sequence ID" value="MDQ0253592.1"/>
    <property type="molecule type" value="Genomic_DNA"/>
</dbReference>
<reference evidence="2 3" key="1">
    <citation type="submission" date="2023-07" db="EMBL/GenBank/DDBJ databases">
        <title>Genomic Encyclopedia of Type Strains, Phase IV (KMG-IV): sequencing the most valuable type-strain genomes for metagenomic binning, comparative biology and taxonomic classification.</title>
        <authorList>
            <person name="Goeker M."/>
        </authorList>
    </citation>
    <scope>NUCLEOTIDE SEQUENCE [LARGE SCALE GENOMIC DNA]</scope>
    <source>
        <strain evidence="2 3">DSM 9768</strain>
    </source>
</reference>
<proteinExistence type="predicted"/>
<feature type="compositionally biased region" description="Low complexity" evidence="1">
    <location>
        <begin position="63"/>
        <end position="74"/>
    </location>
</feature>
<protein>
    <submittedName>
        <fullName evidence="2">Uncharacterized protein</fullName>
    </submittedName>
</protein>
<evidence type="ECO:0000256" key="1">
    <source>
        <dbReference type="SAM" id="MobiDB-lite"/>
    </source>
</evidence>
<accession>A0ABT9ZQS7</accession>
<dbReference type="RefSeq" id="WP_307322457.1">
    <property type="nucleotide sequence ID" value="NZ_JAUSUG010000003.1"/>
</dbReference>
<feature type="region of interest" description="Disordered" evidence="1">
    <location>
        <begin position="54"/>
        <end position="82"/>
    </location>
</feature>